<evidence type="ECO:0000256" key="5">
    <source>
        <dbReference type="ARBA" id="ARBA00013244"/>
    </source>
</evidence>
<dbReference type="GO" id="GO:0035375">
    <property type="term" value="F:zymogen binding"/>
    <property type="evidence" value="ECO:0007669"/>
    <property type="project" value="UniProtKB-ARBA"/>
</dbReference>
<evidence type="ECO:0000256" key="8">
    <source>
        <dbReference type="ARBA" id="ARBA00022729"/>
    </source>
</evidence>
<reference evidence="14" key="1">
    <citation type="submission" date="2015-07" db="EMBL/GenBank/DDBJ databases">
        <authorList>
            <person name="Urmite Genomes"/>
        </authorList>
    </citation>
    <scope>NUCLEOTIDE SEQUENCE [LARGE SCALE GENOMIC DNA]</scope>
    <source>
        <strain evidence="14">type strain: ATCC 49404</strain>
    </source>
</reference>
<evidence type="ECO:0000256" key="4">
    <source>
        <dbReference type="ARBA" id="ARBA00012820"/>
    </source>
</evidence>
<dbReference type="GO" id="GO:0005576">
    <property type="term" value="C:extracellular region"/>
    <property type="evidence" value="ECO:0007669"/>
    <property type="project" value="UniProtKB-SubCell"/>
</dbReference>
<evidence type="ECO:0000256" key="2">
    <source>
        <dbReference type="ARBA" id="ARBA00004613"/>
    </source>
</evidence>
<name>A0A0H5RKP3_9MYCO</name>
<evidence type="ECO:0000256" key="7">
    <source>
        <dbReference type="ARBA" id="ARBA00022679"/>
    </source>
</evidence>
<dbReference type="AlphaFoldDB" id="A0A0H5RKP3"/>
<keyword evidence="14" id="KW-1185">Reference proteome</keyword>
<dbReference type="SUPFAM" id="SSF53474">
    <property type="entry name" value="alpha/beta-Hydrolases"/>
    <property type="match status" value="1"/>
</dbReference>
<dbReference type="STRING" id="146018.BN2156_00920"/>
<evidence type="ECO:0000313" key="14">
    <source>
        <dbReference type="Proteomes" id="UP000199147"/>
    </source>
</evidence>
<dbReference type="EC" id="2.3.1.122" evidence="4"/>
<feature type="chain" id="PRO_5005224075" description="Acyl-CoA:diacylglycerol acyltransferase" evidence="12">
    <location>
        <begin position="34"/>
        <end position="343"/>
    </location>
</feature>
<keyword evidence="6" id="KW-0964">Secreted</keyword>
<keyword evidence="7" id="KW-0808">Transferase</keyword>
<dbReference type="Gene3D" id="3.40.50.1820">
    <property type="entry name" value="alpha/beta hydrolase"/>
    <property type="match status" value="1"/>
</dbReference>
<evidence type="ECO:0000256" key="9">
    <source>
        <dbReference type="ARBA" id="ARBA00023315"/>
    </source>
</evidence>
<dbReference type="EMBL" id="CWKH01000001">
    <property type="protein sequence ID" value="CRZ14072.1"/>
    <property type="molecule type" value="Genomic_DNA"/>
</dbReference>
<dbReference type="InterPro" id="IPR029058">
    <property type="entry name" value="AB_hydrolase_fold"/>
</dbReference>
<dbReference type="FunFam" id="3.40.50.1820:FF:000086">
    <property type="entry name" value="Diacylglycerol acyltransferase/mycolyltransferase Ag85C"/>
    <property type="match status" value="1"/>
</dbReference>
<organism evidence="13 14">
    <name type="scientific">Mycolicibacterium neworleansense</name>
    <dbReference type="NCBI Taxonomy" id="146018"/>
    <lineage>
        <taxon>Bacteria</taxon>
        <taxon>Bacillati</taxon>
        <taxon>Actinomycetota</taxon>
        <taxon>Actinomycetes</taxon>
        <taxon>Mycobacteriales</taxon>
        <taxon>Mycobacteriaceae</taxon>
        <taxon>Mycolicibacterium</taxon>
    </lineage>
</organism>
<evidence type="ECO:0000256" key="3">
    <source>
        <dbReference type="ARBA" id="ARBA00005874"/>
    </source>
</evidence>
<proteinExistence type="inferred from homology"/>
<evidence type="ECO:0000256" key="12">
    <source>
        <dbReference type="SAM" id="SignalP"/>
    </source>
</evidence>
<evidence type="ECO:0000256" key="11">
    <source>
        <dbReference type="ARBA" id="ARBA00048109"/>
    </source>
</evidence>
<dbReference type="PROSITE" id="PS51318">
    <property type="entry name" value="TAT"/>
    <property type="match status" value="1"/>
</dbReference>
<evidence type="ECO:0000313" key="13">
    <source>
        <dbReference type="EMBL" id="CRZ14072.1"/>
    </source>
</evidence>
<dbReference type="InterPro" id="IPR000801">
    <property type="entry name" value="Esterase-like"/>
</dbReference>
<dbReference type="GO" id="GO:0050348">
    <property type="term" value="F:trehalose O-mycolyltransferase activity"/>
    <property type="evidence" value="ECO:0007669"/>
    <property type="project" value="UniProtKB-EC"/>
</dbReference>
<evidence type="ECO:0000256" key="1">
    <source>
        <dbReference type="ARBA" id="ARBA00000697"/>
    </source>
</evidence>
<dbReference type="PANTHER" id="PTHR48098:SF1">
    <property type="entry name" value="DIACYLGLYCEROL ACYLTRANSFERASE_MYCOLYLTRANSFERASE AG85A"/>
    <property type="match status" value="1"/>
</dbReference>
<dbReference type="EC" id="2.3.1.20" evidence="5"/>
<sequence precursor="true">MTIVASPRRLLAIAAVALSPALIGAVGPPAAQAYSAVPIEILTVPSAAMARDVRVEFLGGGAGSHALYLLDSMEAGDDRNGWDINTAAFDWYAGSGVSVVMPVGGKSSFYSDWYAPAVGNGGTWTYHWETFLTQELPAWLAADRQVAQSGNAVVGLSMGGSSALVLAAYHPQQFVYAGALSGFLNLSAAQWPGLVRVAMNWNGGFDPDAMWGPPSDPAWARNDPTVNVGRLVANGTRLWIYCGNGTARDPSLASPDAPIGGLGFLEGFAIDSNRAFADAYRAAGGTNAVFNFPDGIHSWGYWGEELRRMKPDLLHVLGAAPVDGSASEGTNAVLGNLPVAGQR</sequence>
<comment type="similarity">
    <text evidence="3">Belongs to the mycobacterial A85 antigen family.</text>
</comment>
<accession>A0A0H5RKP3</accession>
<dbReference type="Pfam" id="PF00756">
    <property type="entry name" value="Esterase"/>
    <property type="match status" value="1"/>
</dbReference>
<comment type="subcellular location">
    <subcellularLocation>
        <location evidence="2">Secreted</location>
    </subcellularLocation>
</comment>
<dbReference type="InterPro" id="IPR050583">
    <property type="entry name" value="Mycobacterial_A85_antigen"/>
</dbReference>
<dbReference type="GO" id="GO:0004144">
    <property type="term" value="F:diacylglycerol O-acyltransferase activity"/>
    <property type="evidence" value="ECO:0007669"/>
    <property type="project" value="UniProtKB-EC"/>
</dbReference>
<dbReference type="RefSeq" id="WP_090510724.1">
    <property type="nucleotide sequence ID" value="NZ_CWKH01000001.1"/>
</dbReference>
<dbReference type="PANTHER" id="PTHR48098">
    <property type="entry name" value="ENTEROCHELIN ESTERASE-RELATED"/>
    <property type="match status" value="1"/>
</dbReference>
<evidence type="ECO:0000256" key="6">
    <source>
        <dbReference type="ARBA" id="ARBA00022525"/>
    </source>
</evidence>
<evidence type="ECO:0000256" key="10">
    <source>
        <dbReference type="ARBA" id="ARBA00032572"/>
    </source>
</evidence>
<gene>
    <name evidence="13" type="ORF">BN2156_00920</name>
</gene>
<feature type="signal peptide" evidence="12">
    <location>
        <begin position="1"/>
        <end position="33"/>
    </location>
</feature>
<comment type="catalytic activity">
    <reaction evidence="11">
        <text>an acyl-CoA + a 1,2-diacyl-sn-glycerol = a triacyl-sn-glycerol + CoA</text>
        <dbReference type="Rhea" id="RHEA:10868"/>
        <dbReference type="ChEBI" id="CHEBI:17815"/>
        <dbReference type="ChEBI" id="CHEBI:57287"/>
        <dbReference type="ChEBI" id="CHEBI:58342"/>
        <dbReference type="ChEBI" id="CHEBI:64615"/>
        <dbReference type="EC" id="2.3.1.20"/>
    </reaction>
</comment>
<keyword evidence="9" id="KW-0012">Acyltransferase</keyword>
<dbReference type="InterPro" id="IPR006311">
    <property type="entry name" value="TAT_signal"/>
</dbReference>
<protein>
    <recommendedName>
        <fullName evidence="10">Acyl-CoA:diacylglycerol acyltransferase</fullName>
        <ecNumber evidence="4">2.3.1.122</ecNumber>
        <ecNumber evidence="5">2.3.1.20</ecNumber>
    </recommendedName>
</protein>
<comment type="catalytic activity">
    <reaction evidence="1">
        <text>2 alpha,alpha'-trehalose 6-mycolate = alpha,alpha'-trehalose 6,6'-bismycolate + alpha,alpha-trehalose</text>
        <dbReference type="Rhea" id="RHEA:23472"/>
        <dbReference type="ChEBI" id="CHEBI:16551"/>
        <dbReference type="ChEBI" id="CHEBI:18195"/>
        <dbReference type="ChEBI" id="CHEBI:18234"/>
        <dbReference type="EC" id="2.3.1.122"/>
    </reaction>
</comment>
<dbReference type="Proteomes" id="UP000199147">
    <property type="component" value="Unassembled WGS sequence"/>
</dbReference>
<keyword evidence="8 12" id="KW-0732">Signal</keyword>
<dbReference type="OrthoDB" id="4366784at2"/>